<dbReference type="InterPro" id="IPR001343">
    <property type="entry name" value="Hemolysn_Ca-bd"/>
</dbReference>
<keyword evidence="4" id="KW-1185">Reference proteome</keyword>
<gene>
    <name evidence="3" type="ORF">UPYG_G00215510</name>
</gene>
<dbReference type="Proteomes" id="UP001557470">
    <property type="component" value="Unassembled WGS sequence"/>
</dbReference>
<evidence type="ECO:0000313" key="4">
    <source>
        <dbReference type="Proteomes" id="UP001557470"/>
    </source>
</evidence>
<dbReference type="InterPro" id="IPR018511">
    <property type="entry name" value="Hemolysin-typ_Ca-bd_CS"/>
</dbReference>
<dbReference type="EMBL" id="JAGEUA010000006">
    <property type="protein sequence ID" value="KAL0974113.1"/>
    <property type="molecule type" value="Genomic_DNA"/>
</dbReference>
<dbReference type="Pfam" id="PF00353">
    <property type="entry name" value="HemolysinCabind"/>
    <property type="match status" value="2"/>
</dbReference>
<evidence type="ECO:0000256" key="1">
    <source>
        <dbReference type="ARBA" id="ARBA00004613"/>
    </source>
</evidence>
<dbReference type="PANTHER" id="PTHR38340:SF1">
    <property type="entry name" value="S-LAYER PROTEIN"/>
    <property type="match status" value="1"/>
</dbReference>
<evidence type="ECO:0000313" key="3">
    <source>
        <dbReference type="EMBL" id="KAL0974113.1"/>
    </source>
</evidence>
<name>A0ABD0WQQ9_UMBPY</name>
<dbReference type="AlphaFoldDB" id="A0ABD0WQQ9"/>
<dbReference type="SUPFAM" id="SSF51120">
    <property type="entry name" value="beta-Roll"/>
    <property type="match status" value="1"/>
</dbReference>
<protein>
    <submittedName>
        <fullName evidence="3">Uncharacterized protein</fullName>
    </submittedName>
</protein>
<dbReference type="PROSITE" id="PS00330">
    <property type="entry name" value="HEMOLYSIN_CALCIUM"/>
    <property type="match status" value="1"/>
</dbReference>
<dbReference type="GO" id="GO:0005576">
    <property type="term" value="C:extracellular region"/>
    <property type="evidence" value="ECO:0007669"/>
    <property type="project" value="UniProtKB-SubCell"/>
</dbReference>
<dbReference type="Gene3D" id="2.150.10.10">
    <property type="entry name" value="Serralysin-like metalloprotease, C-terminal"/>
    <property type="match status" value="2"/>
</dbReference>
<proteinExistence type="predicted"/>
<evidence type="ECO:0000256" key="2">
    <source>
        <dbReference type="ARBA" id="ARBA00022525"/>
    </source>
</evidence>
<dbReference type="PRINTS" id="PR00313">
    <property type="entry name" value="CABNDNGRPT"/>
</dbReference>
<organism evidence="3 4">
    <name type="scientific">Umbra pygmaea</name>
    <name type="common">Eastern mudminnow</name>
    <dbReference type="NCBI Taxonomy" id="75934"/>
    <lineage>
        <taxon>Eukaryota</taxon>
        <taxon>Metazoa</taxon>
        <taxon>Chordata</taxon>
        <taxon>Craniata</taxon>
        <taxon>Vertebrata</taxon>
        <taxon>Euteleostomi</taxon>
        <taxon>Actinopterygii</taxon>
        <taxon>Neopterygii</taxon>
        <taxon>Teleostei</taxon>
        <taxon>Protacanthopterygii</taxon>
        <taxon>Esociformes</taxon>
        <taxon>Umbridae</taxon>
        <taxon>Umbra</taxon>
    </lineage>
</organism>
<dbReference type="PANTHER" id="PTHR38340">
    <property type="entry name" value="S-LAYER PROTEIN"/>
    <property type="match status" value="1"/>
</dbReference>
<dbReference type="InterPro" id="IPR011049">
    <property type="entry name" value="Serralysin-like_metalloprot_C"/>
</dbReference>
<comment type="caution">
    <text evidence="3">The sequence shown here is derived from an EMBL/GenBank/DDBJ whole genome shotgun (WGS) entry which is preliminary data.</text>
</comment>
<keyword evidence="2" id="KW-0964">Secreted</keyword>
<reference evidence="3 4" key="1">
    <citation type="submission" date="2024-06" db="EMBL/GenBank/DDBJ databases">
        <authorList>
            <person name="Pan Q."/>
            <person name="Wen M."/>
            <person name="Jouanno E."/>
            <person name="Zahm M."/>
            <person name="Klopp C."/>
            <person name="Cabau C."/>
            <person name="Louis A."/>
            <person name="Berthelot C."/>
            <person name="Parey E."/>
            <person name="Roest Crollius H."/>
            <person name="Montfort J."/>
            <person name="Robinson-Rechavi M."/>
            <person name="Bouchez O."/>
            <person name="Lampietro C."/>
            <person name="Lopez Roques C."/>
            <person name="Donnadieu C."/>
            <person name="Postlethwait J."/>
            <person name="Bobe J."/>
            <person name="Verreycken H."/>
            <person name="Guiguen Y."/>
        </authorList>
    </citation>
    <scope>NUCLEOTIDE SEQUENCE [LARGE SCALE GENOMIC DNA]</scope>
    <source>
        <strain evidence="3">Up_M1</strain>
        <tissue evidence="3">Testis</tissue>
    </source>
</reference>
<accession>A0ABD0WQQ9</accession>
<comment type="subcellular location">
    <subcellularLocation>
        <location evidence="1">Secreted</location>
    </subcellularLocation>
</comment>
<sequence length="343" mass="36999">MQVRLLNYNSGQQHQHLSFQSSDGVHFWVRSPVGNKASVLQKPWIEAYKVAMKEKRGGCHIDLSSQSNLTWIHTVQGCPHESNYITGNEQDNALSGGLKDDALDGGAGHDTIMGGQGNDILIGSMGDDTLYGEEGNDTMIGGSGSDKFIPGPGADLVDGGPGRDTVLYQGDHVKGEGVYVNLLSGECRQADAEGDVLKDVENVIGTIYSDILVSGYEPALLKGSDGNDILVSLVGGDYLIGGEGSDIYMMVNHHGSIIIDNCASDNATDVVYLRSLTANSVKCSYRHDGIFLTFFGVDYAPVNIELKNWVNDSHECGHLMLVLREGETSVDKLLQEKRFLSDI</sequence>
<dbReference type="InterPro" id="IPR050557">
    <property type="entry name" value="RTX_toxin/Mannuronan_C5-epim"/>
</dbReference>